<dbReference type="KEGG" id="ngr:NAEGRDRAFT_73425"/>
<dbReference type="VEuPathDB" id="AmoebaDB:NAEGRDRAFT_73425"/>
<dbReference type="RefSeq" id="XP_002671462.1">
    <property type="nucleotide sequence ID" value="XM_002671416.1"/>
</dbReference>
<proteinExistence type="predicted"/>
<dbReference type="EMBL" id="GG738905">
    <property type="protein sequence ID" value="EFC38718.1"/>
    <property type="molecule type" value="Genomic_DNA"/>
</dbReference>
<feature type="region of interest" description="Disordered" evidence="1">
    <location>
        <begin position="1"/>
        <end position="73"/>
    </location>
</feature>
<evidence type="ECO:0000256" key="1">
    <source>
        <dbReference type="SAM" id="MobiDB-lite"/>
    </source>
</evidence>
<feature type="compositionally biased region" description="Polar residues" evidence="1">
    <location>
        <begin position="1"/>
        <end position="19"/>
    </location>
</feature>
<dbReference type="GeneID" id="8859257"/>
<dbReference type="Proteomes" id="UP000006671">
    <property type="component" value="Unassembled WGS sequence"/>
</dbReference>
<dbReference type="InParanoid" id="D2VWL8"/>
<gene>
    <name evidence="2" type="ORF">NAEGRDRAFT_73425</name>
</gene>
<evidence type="ECO:0000313" key="2">
    <source>
        <dbReference type="EMBL" id="EFC38718.1"/>
    </source>
</evidence>
<protein>
    <submittedName>
        <fullName evidence="2">Predicted protein</fullName>
    </submittedName>
</protein>
<name>D2VWL8_NAEGR</name>
<sequence length="236" mass="26319">MKRPQSSGGSTRRQAIPAQSSTTTNNTTTSSNMRGNRSTTPQQHPLLISSSSSTLGSSSDLSIKGIGNNNVNTKVNSSEERLRLEAKNLITKWTTREQQDNLQIKDNLILNTSLNMSSNNLSSSSIKRTTSSIRNENPLLKSTNPITTKSIIESTLSDDQVSANQLLNTPLMDKIKDKRPSELTRWEKLRLSMERKKNVVVLNVLEPTFESKIQLVKNDLNSSDNQQHQLNHDESM</sequence>
<reference evidence="2 3" key="1">
    <citation type="journal article" date="2010" name="Cell">
        <title>The genome of Naegleria gruberi illuminates early eukaryotic versatility.</title>
        <authorList>
            <person name="Fritz-Laylin L.K."/>
            <person name="Prochnik S.E."/>
            <person name="Ginger M.L."/>
            <person name="Dacks J.B."/>
            <person name="Carpenter M.L."/>
            <person name="Field M.C."/>
            <person name="Kuo A."/>
            <person name="Paredez A."/>
            <person name="Chapman J."/>
            <person name="Pham J."/>
            <person name="Shu S."/>
            <person name="Neupane R."/>
            <person name="Cipriano M."/>
            <person name="Mancuso J."/>
            <person name="Tu H."/>
            <person name="Salamov A."/>
            <person name="Lindquist E."/>
            <person name="Shapiro H."/>
            <person name="Lucas S."/>
            <person name="Grigoriev I.V."/>
            <person name="Cande W.Z."/>
            <person name="Fulton C."/>
            <person name="Rokhsar D.S."/>
            <person name="Dawson S.C."/>
        </authorList>
    </citation>
    <scope>NUCLEOTIDE SEQUENCE [LARGE SCALE GENOMIC DNA]</scope>
    <source>
        <strain evidence="2 3">NEG-M</strain>
    </source>
</reference>
<accession>D2VWL8</accession>
<organism evidence="3">
    <name type="scientific">Naegleria gruberi</name>
    <name type="common">Amoeba</name>
    <dbReference type="NCBI Taxonomy" id="5762"/>
    <lineage>
        <taxon>Eukaryota</taxon>
        <taxon>Discoba</taxon>
        <taxon>Heterolobosea</taxon>
        <taxon>Tetramitia</taxon>
        <taxon>Eutetramitia</taxon>
        <taxon>Vahlkampfiidae</taxon>
        <taxon>Naegleria</taxon>
    </lineage>
</organism>
<keyword evidence="3" id="KW-1185">Reference proteome</keyword>
<evidence type="ECO:0000313" key="3">
    <source>
        <dbReference type="Proteomes" id="UP000006671"/>
    </source>
</evidence>
<dbReference type="AlphaFoldDB" id="D2VWL8"/>
<feature type="compositionally biased region" description="Low complexity" evidence="1">
    <location>
        <begin position="20"/>
        <end position="62"/>
    </location>
</feature>